<dbReference type="EMBL" id="LR798308">
    <property type="protein sequence ID" value="CAB5222705.1"/>
    <property type="molecule type" value="Genomic_DNA"/>
</dbReference>
<gene>
    <name evidence="4" type="ORF">UFOVP366_20</name>
</gene>
<sequence length="594" mass="63258">MAFQYTFRADDISTWDVDTRDLVENRDRELELYASTIDSSFLNLNADNLTSGTVPSSRVTGSYAGITQVGTLSAGATSYSIGDTGPSGGKIFITPSTSGNTTDLYFEVAPVSAQVQRYWAQFTPVWYNSTSVPLAQFDTIGTGKSNTVAIVNQGNTDPNVSAAKYCDDYTYGGFSDWFLPSRDELAQIYTNRVALGNDFGLGYFWSSSEEGYDSAWVRYFTNGTETNIAKANNLYVRPVRSFSATGLNIHGSAVVRTAAAQDGVILTGRAGGTSNYAVNILPTTLSASRTVTLPNATGTMITTGNLSDITSVGTLASGSIPASLLTGTTLPATIVTSSLTSVGTLTGLTTTGQVTMNRGALGTTAGNEIVFIDPNGTTSNGDKLDTRLIRNSNGTSWTTAVWRMGRLVDSTRMGFIQFGDGAGNQTVNLGVGTTTYGTINTSGLYVTGEIYATSNIRISTAGANFIAQSPTTGTGNAAQWVSIFGLYILYRNTSTRNDKENFQPLNGVVTPSMIDDIEISLWNRKGATGFPEIGPMAENMDEVSPFLSIRGMGCDDEGNIVPTEPSGINQNSWLSLLTLGIQDLRKRVEQLETT</sequence>
<evidence type="ECO:0000256" key="2">
    <source>
        <dbReference type="ARBA" id="ARBA00022732"/>
    </source>
</evidence>
<dbReference type="Pfam" id="PF07603">
    <property type="entry name" value="Lcl_C"/>
    <property type="match status" value="1"/>
</dbReference>
<protein>
    <recommendedName>
        <fullName evidence="3">Peptidase S74 domain-containing protein</fullName>
    </recommendedName>
</protein>
<reference evidence="4" key="1">
    <citation type="submission" date="2020-05" db="EMBL/GenBank/DDBJ databases">
        <authorList>
            <person name="Chiriac C."/>
            <person name="Salcher M."/>
            <person name="Ghai R."/>
            <person name="Kavagutti S V."/>
        </authorList>
    </citation>
    <scope>NUCLEOTIDE SEQUENCE</scope>
</reference>
<keyword evidence="2" id="KW-0946">Virion</keyword>
<feature type="domain" description="Peptidase S74" evidence="3">
    <location>
        <begin position="494"/>
        <end position="594"/>
    </location>
</feature>
<proteinExistence type="predicted"/>
<evidence type="ECO:0000313" key="4">
    <source>
        <dbReference type="EMBL" id="CAB5222705.1"/>
    </source>
</evidence>
<name>A0A6J7X0M3_9CAUD</name>
<accession>A0A6J7X0M3</accession>
<comment type="subcellular location">
    <subcellularLocation>
        <location evidence="1">Virion</location>
    </subcellularLocation>
</comment>
<organism evidence="4">
    <name type="scientific">uncultured Caudovirales phage</name>
    <dbReference type="NCBI Taxonomy" id="2100421"/>
    <lineage>
        <taxon>Viruses</taxon>
        <taxon>Duplodnaviria</taxon>
        <taxon>Heunggongvirae</taxon>
        <taxon>Uroviricota</taxon>
        <taxon>Caudoviricetes</taxon>
        <taxon>Peduoviridae</taxon>
        <taxon>Maltschvirus</taxon>
        <taxon>Maltschvirus maltsch</taxon>
    </lineage>
</organism>
<evidence type="ECO:0000256" key="1">
    <source>
        <dbReference type="ARBA" id="ARBA00004328"/>
    </source>
</evidence>
<dbReference type="InterPro" id="IPR011460">
    <property type="entry name" value="Lcl_C"/>
</dbReference>
<evidence type="ECO:0000259" key="3">
    <source>
        <dbReference type="PROSITE" id="PS51688"/>
    </source>
</evidence>
<keyword evidence="2" id="KW-1227">Viral tail protein</keyword>
<dbReference type="GO" id="GO:0098015">
    <property type="term" value="C:virus tail"/>
    <property type="evidence" value="ECO:0007669"/>
    <property type="project" value="UniProtKB-KW"/>
</dbReference>
<dbReference type="InterPro" id="IPR030392">
    <property type="entry name" value="S74_ICA"/>
</dbReference>
<dbReference type="PROSITE" id="PS51688">
    <property type="entry name" value="ICA"/>
    <property type="match status" value="1"/>
</dbReference>